<evidence type="ECO:0000313" key="20">
    <source>
        <dbReference type="Proteomes" id="UP000266178"/>
    </source>
</evidence>
<keyword evidence="7 13" id="KW-0574">Periplasm</keyword>
<dbReference type="PIRSF" id="PIRSF038455">
    <property type="entry name" value="SoxA"/>
    <property type="match status" value="1"/>
</dbReference>
<evidence type="ECO:0000256" key="9">
    <source>
        <dbReference type="ARBA" id="ARBA00023004"/>
    </source>
</evidence>
<evidence type="ECO:0000313" key="19">
    <source>
        <dbReference type="EMBL" id="RIH91503.1"/>
    </source>
</evidence>
<feature type="binding site" description="axial binding residue" evidence="16">
    <location>
        <position position="178"/>
    </location>
    <ligand>
        <name>heme c</name>
        <dbReference type="ChEBI" id="CHEBI:61717"/>
        <label>2</label>
    </ligand>
    <ligandPart>
        <name>Fe</name>
        <dbReference type="ChEBI" id="CHEBI:18248"/>
    </ligandPart>
</feature>
<dbReference type="GO" id="GO:0070069">
    <property type="term" value="C:cytochrome complex"/>
    <property type="evidence" value="ECO:0007669"/>
    <property type="project" value="InterPro"/>
</dbReference>
<evidence type="ECO:0000256" key="1">
    <source>
        <dbReference type="ARBA" id="ARBA00004418"/>
    </source>
</evidence>
<evidence type="ECO:0000256" key="4">
    <source>
        <dbReference type="ARBA" id="ARBA00022679"/>
    </source>
</evidence>
<keyword evidence="8 13" id="KW-0249">Electron transport</keyword>
<dbReference type="SUPFAM" id="SSF46626">
    <property type="entry name" value="Cytochrome c"/>
    <property type="match status" value="2"/>
</dbReference>
<comment type="caution">
    <text evidence="19">The sequence shown here is derived from an EMBL/GenBank/DDBJ whole genome shotgun (WGS) entry which is preliminary data.</text>
</comment>
<feature type="signal peptide" evidence="17">
    <location>
        <begin position="1"/>
        <end position="19"/>
    </location>
</feature>
<dbReference type="GO" id="GO:0016669">
    <property type="term" value="F:oxidoreductase activity, acting on a sulfur group of donors, cytochrome as acceptor"/>
    <property type="evidence" value="ECO:0007669"/>
    <property type="project" value="InterPro"/>
</dbReference>
<dbReference type="Gene3D" id="1.10.760.10">
    <property type="entry name" value="Cytochrome c-like domain"/>
    <property type="match status" value="2"/>
</dbReference>
<comment type="cofactor">
    <cofactor evidence="15">
        <name>heme</name>
        <dbReference type="ChEBI" id="CHEBI:30413"/>
    </cofactor>
    <text evidence="15">Binds 2 heme groups per subunit.</text>
</comment>
<keyword evidence="3 13" id="KW-0349">Heme</keyword>
<dbReference type="Pfam" id="PF21342">
    <property type="entry name" value="SoxA-TsdA_cyt-c"/>
    <property type="match status" value="2"/>
</dbReference>
<protein>
    <recommendedName>
        <fullName evidence="13">SoxAX cytochrome complex subunit A</fullName>
        <ecNumber evidence="13">2.8.5.2</ecNumber>
    </recommendedName>
    <alternativeName>
        <fullName evidence="13">Protein SoxA</fullName>
    </alternativeName>
    <alternativeName>
        <fullName evidence="13">Sulfur oxidizing protein A</fullName>
    </alternativeName>
    <alternativeName>
        <fullName evidence="13">Thiosulfate-oxidizing multienzyme system protein SoxA</fullName>
    </alternativeName>
</protein>
<reference evidence="19 20" key="1">
    <citation type="submission" date="2018-08" db="EMBL/GenBank/DDBJ databases">
        <title>Meiothermus granaticius genome AF-68 sequencing project.</title>
        <authorList>
            <person name="Da Costa M.S."/>
            <person name="Albuquerque L."/>
            <person name="Raposo P."/>
            <person name="Froufe H.J.C."/>
            <person name="Barroso C.S."/>
            <person name="Egas C."/>
        </authorList>
    </citation>
    <scope>NUCLEOTIDE SEQUENCE [LARGE SCALE GENOMIC DNA]</scope>
    <source>
        <strain evidence="19 20">AF-68</strain>
    </source>
</reference>
<keyword evidence="6 17" id="KW-0732">Signal</keyword>
<dbReference type="GO" id="GO:0046872">
    <property type="term" value="F:metal ion binding"/>
    <property type="evidence" value="ECO:0007669"/>
    <property type="project" value="UniProtKB-KW"/>
</dbReference>
<evidence type="ECO:0000256" key="10">
    <source>
        <dbReference type="ARBA" id="ARBA00025746"/>
    </source>
</evidence>
<evidence type="ECO:0000256" key="17">
    <source>
        <dbReference type="SAM" id="SignalP"/>
    </source>
</evidence>
<gene>
    <name evidence="19" type="primary">soxA2_1</name>
    <name evidence="19" type="ORF">Mgrana_02568</name>
</gene>
<dbReference type="InterPro" id="IPR036909">
    <property type="entry name" value="Cyt_c-like_dom_sf"/>
</dbReference>
<keyword evidence="19" id="KW-0560">Oxidoreductase</keyword>
<comment type="similarity">
    <text evidence="10 13">Belongs to the SoxA family.</text>
</comment>
<comment type="catalytic activity">
    <reaction evidence="12 13">
        <text>S-sulfanyl-L-cysteinyl-[SoxY protein] + thiosulfate + 2 Fe(III)-[cytochrome c] = S-(2-sulfodisulfanyl)-L-cysteinyl-[SoxY protein] + 2 Fe(II)-[cytochrome c] + 2 H(+)</text>
        <dbReference type="Rhea" id="RHEA:51224"/>
        <dbReference type="Rhea" id="RHEA-COMP:10350"/>
        <dbReference type="Rhea" id="RHEA-COMP:14399"/>
        <dbReference type="Rhea" id="RHEA-COMP:14689"/>
        <dbReference type="Rhea" id="RHEA-COMP:14690"/>
        <dbReference type="ChEBI" id="CHEBI:15378"/>
        <dbReference type="ChEBI" id="CHEBI:29033"/>
        <dbReference type="ChEBI" id="CHEBI:29034"/>
        <dbReference type="ChEBI" id="CHEBI:33542"/>
        <dbReference type="ChEBI" id="CHEBI:61963"/>
        <dbReference type="ChEBI" id="CHEBI:140664"/>
        <dbReference type="EC" id="2.8.5.2"/>
    </reaction>
</comment>
<evidence type="ECO:0000256" key="3">
    <source>
        <dbReference type="ARBA" id="ARBA00022617"/>
    </source>
</evidence>
<keyword evidence="20" id="KW-1185">Reference proteome</keyword>
<feature type="binding site" evidence="15">
    <location>
        <position position="218"/>
    </location>
    <ligand>
        <name>substrate</name>
    </ligand>
</feature>
<dbReference type="Proteomes" id="UP000266178">
    <property type="component" value="Unassembled WGS sequence"/>
</dbReference>
<keyword evidence="5 13" id="KW-0479">Metal-binding</keyword>
<feature type="chain" id="PRO_5030071811" description="SoxAX cytochrome complex subunit A" evidence="17">
    <location>
        <begin position="20"/>
        <end position="264"/>
    </location>
</feature>
<evidence type="ECO:0000256" key="12">
    <source>
        <dbReference type="ARBA" id="ARBA00048423"/>
    </source>
</evidence>
<keyword evidence="4 13" id="KW-0808">Transferase</keyword>
<evidence type="ECO:0000256" key="16">
    <source>
        <dbReference type="PIRSR" id="PIRSR038455-3"/>
    </source>
</evidence>
<accession>A0A399F5Y3</accession>
<dbReference type="InterPro" id="IPR009056">
    <property type="entry name" value="Cyt_c-like_dom"/>
</dbReference>
<dbReference type="EC" id="2.8.5.2" evidence="13"/>
<feature type="binding site" description="covalent" evidence="15">
    <location>
        <position position="74"/>
    </location>
    <ligand>
        <name>heme c</name>
        <dbReference type="ChEBI" id="CHEBI:61717"/>
        <label>1</label>
    </ligand>
</feature>
<dbReference type="GO" id="GO:0019417">
    <property type="term" value="P:sulfur oxidation"/>
    <property type="evidence" value="ECO:0007669"/>
    <property type="project" value="InterPro"/>
</dbReference>
<feature type="binding site" description="covalent" evidence="15">
    <location>
        <position position="174"/>
    </location>
    <ligand>
        <name>heme c</name>
        <dbReference type="ChEBI" id="CHEBI:61717"/>
        <label>2</label>
    </ligand>
</feature>
<dbReference type="InterPro" id="IPR025710">
    <property type="entry name" value="SoxA"/>
</dbReference>
<comment type="catalytic activity">
    <reaction evidence="11 13">
        <text>L-cysteinyl-[SoxY protein] + thiosulfate + 2 Fe(III)-[cytochrome c] = S-sulfosulfanyl-L-cysteinyl-[SoxY protein] + 2 Fe(II)-[cytochrome c] + 2 H(+)</text>
        <dbReference type="Rhea" id="RHEA:56720"/>
        <dbReference type="Rhea" id="RHEA-COMP:10350"/>
        <dbReference type="Rhea" id="RHEA-COMP:14328"/>
        <dbReference type="Rhea" id="RHEA-COMP:14399"/>
        <dbReference type="Rhea" id="RHEA-COMP:14691"/>
        <dbReference type="ChEBI" id="CHEBI:15378"/>
        <dbReference type="ChEBI" id="CHEBI:29033"/>
        <dbReference type="ChEBI" id="CHEBI:29034"/>
        <dbReference type="ChEBI" id="CHEBI:29950"/>
        <dbReference type="ChEBI" id="CHEBI:33542"/>
        <dbReference type="ChEBI" id="CHEBI:139321"/>
        <dbReference type="EC" id="2.8.5.2"/>
    </reaction>
</comment>
<feature type="binding site" description="axial binding residue" evidence="16">
    <location>
        <position position="222"/>
    </location>
    <ligand>
        <name>heme c</name>
        <dbReference type="ChEBI" id="CHEBI:61717"/>
        <label>2</label>
    </ligand>
    <ligandPart>
        <name>Fe</name>
        <dbReference type="ChEBI" id="CHEBI:18248"/>
    </ligandPart>
</feature>
<organism evidence="19 20">
    <name type="scientific">Meiothermus granaticius NBRC 107808</name>
    <dbReference type="NCBI Taxonomy" id="1227551"/>
    <lineage>
        <taxon>Bacteria</taxon>
        <taxon>Thermotogati</taxon>
        <taxon>Deinococcota</taxon>
        <taxon>Deinococci</taxon>
        <taxon>Thermales</taxon>
        <taxon>Thermaceae</taxon>
        <taxon>Meiothermus</taxon>
    </lineage>
</organism>
<feature type="domain" description="Cytochrome c" evidence="18">
    <location>
        <begin position="159"/>
        <end position="248"/>
    </location>
</feature>
<keyword evidence="9 13" id="KW-0408">Iron</keyword>
<evidence type="ECO:0000256" key="13">
    <source>
        <dbReference type="PIRNR" id="PIRNR038455"/>
    </source>
</evidence>
<evidence type="ECO:0000256" key="7">
    <source>
        <dbReference type="ARBA" id="ARBA00022764"/>
    </source>
</evidence>
<feature type="active site" description="Cysteine persulfide intermediate" evidence="14">
    <location>
        <position position="222"/>
    </location>
</feature>
<comment type="subcellular location">
    <subcellularLocation>
        <location evidence="1 13">Periplasm</location>
    </subcellularLocation>
</comment>
<evidence type="ECO:0000256" key="2">
    <source>
        <dbReference type="ARBA" id="ARBA00022448"/>
    </source>
</evidence>
<evidence type="ECO:0000259" key="18">
    <source>
        <dbReference type="Pfam" id="PF21342"/>
    </source>
</evidence>
<evidence type="ECO:0000256" key="6">
    <source>
        <dbReference type="ARBA" id="ARBA00022729"/>
    </source>
</evidence>
<feature type="binding site" description="covalent" evidence="15">
    <location>
        <position position="177"/>
    </location>
    <ligand>
        <name>heme c</name>
        <dbReference type="ChEBI" id="CHEBI:61717"/>
        <label>2</label>
    </ligand>
</feature>
<feature type="domain" description="Cytochrome c" evidence="18">
    <location>
        <begin position="55"/>
        <end position="143"/>
    </location>
</feature>
<feature type="binding site" description="axial binding residue" evidence="16">
    <location>
        <position position="110"/>
    </location>
    <ligand>
        <name>heme c</name>
        <dbReference type="ChEBI" id="CHEBI:61717"/>
        <label>1</label>
    </ligand>
    <ligandPart>
        <name>Fe</name>
        <dbReference type="ChEBI" id="CHEBI:18248"/>
    </ligandPart>
</feature>
<dbReference type="NCBIfam" id="TIGR04484">
    <property type="entry name" value="thiosulf_SoxA"/>
    <property type="match status" value="1"/>
</dbReference>
<name>A0A399F5Y3_9DEIN</name>
<comment type="subunit">
    <text evidence="13">Heterodimer of SoxA and SoxX.</text>
</comment>
<evidence type="ECO:0000256" key="15">
    <source>
        <dbReference type="PIRSR" id="PIRSR038455-2"/>
    </source>
</evidence>
<evidence type="ECO:0000256" key="5">
    <source>
        <dbReference type="ARBA" id="ARBA00022723"/>
    </source>
</evidence>
<dbReference type="GO" id="GO:0020037">
    <property type="term" value="F:heme binding"/>
    <property type="evidence" value="ECO:0007669"/>
    <property type="project" value="InterPro"/>
</dbReference>
<proteinExistence type="inferred from homology"/>
<keyword evidence="2 13" id="KW-0813">Transport</keyword>
<evidence type="ECO:0000256" key="14">
    <source>
        <dbReference type="PIRSR" id="PIRSR038455-1"/>
    </source>
</evidence>
<dbReference type="GO" id="GO:0016740">
    <property type="term" value="F:transferase activity"/>
    <property type="evidence" value="ECO:0007669"/>
    <property type="project" value="UniProtKB-KW"/>
</dbReference>
<sequence length="264" mass="29813">MRKVVLIPMILAFVGAFFALTQQDQPLDPFEEAMKQREQYLKTFGILPGDLFASQGEELFHTKRGPAGKSLEECDFGLGPGQLEGAYPYLPRYFADDGKVEDLETRIVSCMQRIQGFKPQEINRDDVVALTTFVASKSSKAKMQVVPKHPAELAMYNLGKQLWYTRAGPRDMSCAVCHDDHAGKRVRLSPVMSPQQGLGSEWPAYRFEEDRMYTFENRIQFCYASVGIPAPAFYSEPQIALTTYILAEATKAGHSFQELPFFTR</sequence>
<dbReference type="EMBL" id="QWLB01000040">
    <property type="protein sequence ID" value="RIH91503.1"/>
    <property type="molecule type" value="Genomic_DNA"/>
</dbReference>
<dbReference type="GO" id="GO:0009055">
    <property type="term" value="F:electron transfer activity"/>
    <property type="evidence" value="ECO:0007669"/>
    <property type="project" value="InterPro"/>
</dbReference>
<evidence type="ECO:0000256" key="8">
    <source>
        <dbReference type="ARBA" id="ARBA00022982"/>
    </source>
</evidence>
<evidence type="ECO:0000256" key="11">
    <source>
        <dbReference type="ARBA" id="ARBA00048077"/>
    </source>
</evidence>
<dbReference type="AlphaFoldDB" id="A0A399F5Y3"/>
<dbReference type="GO" id="GO:0042597">
    <property type="term" value="C:periplasmic space"/>
    <property type="evidence" value="ECO:0007669"/>
    <property type="project" value="UniProtKB-SubCell"/>
</dbReference>